<dbReference type="Proteomes" id="UP000595140">
    <property type="component" value="Unassembled WGS sequence"/>
</dbReference>
<organism evidence="2 3">
    <name type="scientific">Cuscuta campestris</name>
    <dbReference type="NCBI Taxonomy" id="132261"/>
    <lineage>
        <taxon>Eukaryota</taxon>
        <taxon>Viridiplantae</taxon>
        <taxon>Streptophyta</taxon>
        <taxon>Embryophyta</taxon>
        <taxon>Tracheophyta</taxon>
        <taxon>Spermatophyta</taxon>
        <taxon>Magnoliopsida</taxon>
        <taxon>eudicotyledons</taxon>
        <taxon>Gunneridae</taxon>
        <taxon>Pentapetalae</taxon>
        <taxon>asterids</taxon>
        <taxon>lamiids</taxon>
        <taxon>Solanales</taxon>
        <taxon>Convolvulaceae</taxon>
        <taxon>Cuscuteae</taxon>
        <taxon>Cuscuta</taxon>
        <taxon>Cuscuta subgen. Grammica</taxon>
        <taxon>Cuscuta sect. Cleistogrammica</taxon>
    </lineage>
</organism>
<proteinExistence type="predicted"/>
<dbReference type="PANTHER" id="PTHR34222">
    <property type="entry name" value="GAG_PRE-INTEGRS DOMAIN-CONTAINING PROTEIN"/>
    <property type="match status" value="1"/>
</dbReference>
<dbReference type="PANTHER" id="PTHR34222:SF28">
    <property type="entry name" value="CCHC-TYPE DOMAIN-CONTAINING PROTEIN"/>
    <property type="match status" value="1"/>
</dbReference>
<protein>
    <submittedName>
        <fullName evidence="2">Uncharacterized protein</fullName>
    </submittedName>
</protein>
<sequence>MLVSRIYNRIEADLRNSITQVEVAADLWNYIKARFSVENGPRIHELKKELANTKQNGQEIVKHYGKLKTIWDELYNMLKVPACKCGLTALLENQRDEEKVHQFLMGLDNEGYGSLHSNILSTEPLPSINRVHSVITQQEGVLKMTTEEERNPMGFAVDMGKSSRDNNLKCKHCGQSGHEISGCFLIIGYPEWWVDRPRMQSSRRGGDGRGSTATGSRGGRGRCRRSGAENRGQNRTE</sequence>
<gene>
    <name evidence="2" type="ORF">CCAM_LOCUS31654</name>
</gene>
<evidence type="ECO:0000256" key="1">
    <source>
        <dbReference type="SAM" id="MobiDB-lite"/>
    </source>
</evidence>
<name>A0A484MP96_9ASTE</name>
<dbReference type="OrthoDB" id="1929700at2759"/>
<accession>A0A484MP96</accession>
<feature type="compositionally biased region" description="Basic and acidic residues" evidence="1">
    <location>
        <begin position="226"/>
        <end position="237"/>
    </location>
</feature>
<dbReference type="EMBL" id="OOIL02003924">
    <property type="protein sequence ID" value="VFQ89878.1"/>
    <property type="molecule type" value="Genomic_DNA"/>
</dbReference>
<dbReference type="AlphaFoldDB" id="A0A484MP96"/>
<keyword evidence="3" id="KW-1185">Reference proteome</keyword>
<reference evidence="2 3" key="1">
    <citation type="submission" date="2018-04" db="EMBL/GenBank/DDBJ databases">
        <authorList>
            <person name="Vogel A."/>
        </authorList>
    </citation>
    <scope>NUCLEOTIDE SEQUENCE [LARGE SCALE GENOMIC DNA]</scope>
</reference>
<evidence type="ECO:0000313" key="2">
    <source>
        <dbReference type="EMBL" id="VFQ89878.1"/>
    </source>
</evidence>
<evidence type="ECO:0000313" key="3">
    <source>
        <dbReference type="Proteomes" id="UP000595140"/>
    </source>
</evidence>
<feature type="region of interest" description="Disordered" evidence="1">
    <location>
        <begin position="199"/>
        <end position="237"/>
    </location>
</feature>